<evidence type="ECO:0000313" key="2">
    <source>
        <dbReference type="EMBL" id="KAG9230519.1"/>
    </source>
</evidence>
<gene>
    <name evidence="2" type="ORF">BJ875DRAFT_153257</name>
</gene>
<keyword evidence="3" id="KW-1185">Reference proteome</keyword>
<organism evidence="2 3">
    <name type="scientific">Amylocarpus encephaloides</name>
    <dbReference type="NCBI Taxonomy" id="45428"/>
    <lineage>
        <taxon>Eukaryota</taxon>
        <taxon>Fungi</taxon>
        <taxon>Dikarya</taxon>
        <taxon>Ascomycota</taxon>
        <taxon>Pezizomycotina</taxon>
        <taxon>Leotiomycetes</taxon>
        <taxon>Helotiales</taxon>
        <taxon>Helotiales incertae sedis</taxon>
        <taxon>Amylocarpus</taxon>
    </lineage>
</organism>
<reference evidence="2" key="1">
    <citation type="journal article" date="2021" name="IMA Fungus">
        <title>Genomic characterization of three marine fungi, including Emericellopsis atlantica sp. nov. with signatures of a generalist lifestyle and marine biomass degradation.</title>
        <authorList>
            <person name="Hagestad O.C."/>
            <person name="Hou L."/>
            <person name="Andersen J.H."/>
            <person name="Hansen E.H."/>
            <person name="Altermark B."/>
            <person name="Li C."/>
            <person name="Kuhnert E."/>
            <person name="Cox R.J."/>
            <person name="Crous P.W."/>
            <person name="Spatafora J.W."/>
            <person name="Lail K."/>
            <person name="Amirebrahimi M."/>
            <person name="Lipzen A."/>
            <person name="Pangilinan J."/>
            <person name="Andreopoulos W."/>
            <person name="Hayes R.D."/>
            <person name="Ng V."/>
            <person name="Grigoriev I.V."/>
            <person name="Jackson S.A."/>
            <person name="Sutton T.D.S."/>
            <person name="Dobson A.D.W."/>
            <person name="Rama T."/>
        </authorList>
    </citation>
    <scope>NUCLEOTIDE SEQUENCE</scope>
    <source>
        <strain evidence="2">TRa018bII</strain>
    </source>
</reference>
<comment type="caution">
    <text evidence="2">The sequence shown here is derived from an EMBL/GenBank/DDBJ whole genome shotgun (WGS) entry which is preliminary data.</text>
</comment>
<protein>
    <recommendedName>
        <fullName evidence="4">C2H2-type domain-containing protein</fullName>
    </recommendedName>
</protein>
<evidence type="ECO:0008006" key="4">
    <source>
        <dbReference type="Google" id="ProtNLM"/>
    </source>
</evidence>
<evidence type="ECO:0000313" key="3">
    <source>
        <dbReference type="Proteomes" id="UP000824998"/>
    </source>
</evidence>
<proteinExistence type="predicted"/>
<dbReference type="PANTHER" id="PTHR38166">
    <property type="entry name" value="C2H2-TYPE DOMAIN-CONTAINING PROTEIN-RELATED"/>
    <property type="match status" value="1"/>
</dbReference>
<dbReference type="PANTHER" id="PTHR38166:SF1">
    <property type="entry name" value="C2H2-TYPE DOMAIN-CONTAINING PROTEIN"/>
    <property type="match status" value="1"/>
</dbReference>
<dbReference type="Gene3D" id="3.30.56.110">
    <property type="entry name" value="Protein of unknown function DUF2237"/>
    <property type="match status" value="1"/>
</dbReference>
<evidence type="ECO:0000256" key="1">
    <source>
        <dbReference type="SAM" id="MobiDB-lite"/>
    </source>
</evidence>
<dbReference type="EMBL" id="MU251665">
    <property type="protein sequence ID" value="KAG9230519.1"/>
    <property type="molecule type" value="Genomic_DNA"/>
</dbReference>
<dbReference type="AlphaFoldDB" id="A0A9P8C1N8"/>
<name>A0A9P8C1N8_9HELO</name>
<dbReference type="Proteomes" id="UP000824998">
    <property type="component" value="Unassembled WGS sequence"/>
</dbReference>
<feature type="compositionally biased region" description="Basic and acidic residues" evidence="1">
    <location>
        <begin position="117"/>
        <end position="132"/>
    </location>
</feature>
<feature type="region of interest" description="Disordered" evidence="1">
    <location>
        <begin position="95"/>
        <end position="141"/>
    </location>
</feature>
<accession>A0A9P8C1N8</accession>
<sequence length="343" mass="39477">MSFLPTDELFDTSMTDHSWTEGAYDYHSLLDAAERQLAQGHVIGSTLSDRSALTATDRMLVNKLMKEFWAMFNKQWSANIKLRGEGSVLRTQSISNQKSDSIDNGHGNCRQQGQKHSRTDEDRNSPNDERRNAKQAKPSSAINKDLLKGPFACPYRKHDSRKYNHSDPLWRTCALNGFSTIPQLKAHLNRNHRSFQCQRCKNPFADDEGGHFHCVAVESSILNNSESETNVSRAAEQELCGLKKAYQKQSGADRWKEMYQIMFPEEEIPEPYFEAIQQETLGSVDLDELSKYEAYSRRELLRVFRNALEMAIARETRPLEHRMRSRLISMIREFQEPVFSTAC</sequence>
<dbReference type="OrthoDB" id="5382659at2759"/>